<dbReference type="PROSITE" id="PS50048">
    <property type="entry name" value="ZN2_CY6_FUNGAL_2"/>
    <property type="match status" value="1"/>
</dbReference>
<dbReference type="Pfam" id="PF11951">
    <property type="entry name" value="Fungal_trans_2"/>
    <property type="match status" value="1"/>
</dbReference>
<dbReference type="GO" id="GO:0005634">
    <property type="term" value="C:nucleus"/>
    <property type="evidence" value="ECO:0007669"/>
    <property type="project" value="UniProtKB-SubCell"/>
</dbReference>
<organism evidence="5 6">
    <name type="scientific">Trichoderma cornu-damae</name>
    <dbReference type="NCBI Taxonomy" id="654480"/>
    <lineage>
        <taxon>Eukaryota</taxon>
        <taxon>Fungi</taxon>
        <taxon>Dikarya</taxon>
        <taxon>Ascomycota</taxon>
        <taxon>Pezizomycotina</taxon>
        <taxon>Sordariomycetes</taxon>
        <taxon>Hypocreomycetidae</taxon>
        <taxon>Hypocreales</taxon>
        <taxon>Hypocreaceae</taxon>
        <taxon>Trichoderma</taxon>
    </lineage>
</organism>
<dbReference type="GO" id="GO:0000976">
    <property type="term" value="F:transcription cis-regulatory region binding"/>
    <property type="evidence" value="ECO:0007669"/>
    <property type="project" value="TreeGrafter"/>
</dbReference>
<dbReference type="GO" id="GO:0000981">
    <property type="term" value="F:DNA-binding transcription factor activity, RNA polymerase II-specific"/>
    <property type="evidence" value="ECO:0007669"/>
    <property type="project" value="InterPro"/>
</dbReference>
<dbReference type="SMART" id="SM00066">
    <property type="entry name" value="GAL4"/>
    <property type="match status" value="1"/>
</dbReference>
<sequence>MGSVQPPTKPCHNCRRQRLRCDRSYPHCNKCAASGKECLGYGKLFRWTGAIASRGKLAGRTSSAPVEAGEEGEDGEAEALSPVLASANVRFGRASPSSPRGSESAWDGRFGRRSSTGAGALQFFSHPRPPGPKLSSSWALVDPLFQDLDQSHRFYLNYFTTRLCKDLVSNDGPECNPFRSLIPLTRAHPLLQHIIVAASAAHMSNLMSMGLPYPDDGGLIPANQDAASKKALNDALVAKHTALRLMSAAIQNLDTINGDVVLAASLFFINVELIESGKYGWRAHLEGAAKIMSFLQLTKAWDSSLRDYLLSDCFIYFILASAFMPARYATSLNFESSQIPFVLGKTVANSYLCCPAELMEILHAASQLSNSLDDDQPNEDITMAAIELIGRAQAYDIHVWARDTAGSPSLSNDVMKSRMHAGSTHRLAACIYILQAIPSVGERLGPEFAAFLTDDLLAHLTMIPVEDPNFKATTWPTFIIGAETRDPERQKLIMERLRVMTTVCPWGFIHTAMDTLQVIWNLAAEERGSKSWVQALKDPEMNFLIV</sequence>
<evidence type="ECO:0000256" key="3">
    <source>
        <dbReference type="SAM" id="MobiDB-lite"/>
    </source>
</evidence>
<evidence type="ECO:0000313" key="5">
    <source>
        <dbReference type="EMBL" id="KAH6605259.1"/>
    </source>
</evidence>
<feature type="region of interest" description="Disordered" evidence="3">
    <location>
        <begin position="56"/>
        <end position="77"/>
    </location>
</feature>
<dbReference type="Pfam" id="PF00172">
    <property type="entry name" value="Zn_clus"/>
    <property type="match status" value="1"/>
</dbReference>
<protein>
    <submittedName>
        <fullName evidence="5">Zn2Cys6 transcriptional regulator</fullName>
    </submittedName>
</protein>
<dbReference type="OrthoDB" id="5380854at2759"/>
<dbReference type="AlphaFoldDB" id="A0A9P8TVI4"/>
<dbReference type="GO" id="GO:0045944">
    <property type="term" value="P:positive regulation of transcription by RNA polymerase II"/>
    <property type="evidence" value="ECO:0007669"/>
    <property type="project" value="TreeGrafter"/>
</dbReference>
<dbReference type="GO" id="GO:0008270">
    <property type="term" value="F:zinc ion binding"/>
    <property type="evidence" value="ECO:0007669"/>
    <property type="project" value="InterPro"/>
</dbReference>
<accession>A0A9P8TVI4</accession>
<comment type="subcellular location">
    <subcellularLocation>
        <location evidence="1">Nucleus</location>
    </subcellularLocation>
</comment>
<feature type="domain" description="Zn(2)-C6 fungal-type" evidence="4">
    <location>
        <begin position="10"/>
        <end position="38"/>
    </location>
</feature>
<evidence type="ECO:0000256" key="2">
    <source>
        <dbReference type="ARBA" id="ARBA00023242"/>
    </source>
</evidence>
<gene>
    <name evidence="5" type="ORF">Trco_006966</name>
</gene>
<dbReference type="PROSITE" id="PS00463">
    <property type="entry name" value="ZN2_CY6_FUNGAL_1"/>
    <property type="match status" value="1"/>
</dbReference>
<dbReference type="Gene3D" id="4.10.240.10">
    <property type="entry name" value="Zn(2)-C6 fungal-type DNA-binding domain"/>
    <property type="match status" value="1"/>
</dbReference>
<reference evidence="5" key="1">
    <citation type="submission" date="2021-08" db="EMBL/GenBank/DDBJ databases">
        <title>Chromosome-Level Trichoderma cornu-damae using Hi-C Data.</title>
        <authorList>
            <person name="Kim C.S."/>
        </authorList>
    </citation>
    <scope>NUCLEOTIDE SEQUENCE</scope>
    <source>
        <strain evidence="5">KA19-0412C</strain>
    </source>
</reference>
<dbReference type="InterPro" id="IPR001138">
    <property type="entry name" value="Zn2Cys6_DnaBD"/>
</dbReference>
<dbReference type="EMBL" id="JAIWOZ010000005">
    <property type="protein sequence ID" value="KAH6605259.1"/>
    <property type="molecule type" value="Genomic_DNA"/>
</dbReference>
<evidence type="ECO:0000256" key="1">
    <source>
        <dbReference type="ARBA" id="ARBA00004123"/>
    </source>
</evidence>
<dbReference type="PANTHER" id="PTHR37534">
    <property type="entry name" value="TRANSCRIPTIONAL ACTIVATOR PROTEIN UGA3"/>
    <property type="match status" value="1"/>
</dbReference>
<dbReference type="SUPFAM" id="SSF57701">
    <property type="entry name" value="Zn2/Cys6 DNA-binding domain"/>
    <property type="match status" value="1"/>
</dbReference>
<dbReference type="Proteomes" id="UP000827724">
    <property type="component" value="Unassembled WGS sequence"/>
</dbReference>
<evidence type="ECO:0000313" key="6">
    <source>
        <dbReference type="Proteomes" id="UP000827724"/>
    </source>
</evidence>
<dbReference type="PANTHER" id="PTHR37534:SF51">
    <property type="entry name" value="ACRIFLAVINE SENSITIVITY CONTROL PROTEIN ACR-2"/>
    <property type="match status" value="1"/>
</dbReference>
<keyword evidence="6" id="KW-1185">Reference proteome</keyword>
<comment type="caution">
    <text evidence="5">The sequence shown here is derived from an EMBL/GenBank/DDBJ whole genome shotgun (WGS) entry which is preliminary data.</text>
</comment>
<dbReference type="InterPro" id="IPR021858">
    <property type="entry name" value="Fun_TF"/>
</dbReference>
<dbReference type="InterPro" id="IPR036864">
    <property type="entry name" value="Zn2-C6_fun-type_DNA-bd_sf"/>
</dbReference>
<feature type="compositionally biased region" description="Acidic residues" evidence="3">
    <location>
        <begin position="68"/>
        <end position="77"/>
    </location>
</feature>
<name>A0A9P8TVI4_9HYPO</name>
<proteinExistence type="predicted"/>
<evidence type="ECO:0000259" key="4">
    <source>
        <dbReference type="PROSITE" id="PS50048"/>
    </source>
</evidence>
<keyword evidence="2" id="KW-0539">Nucleus</keyword>
<dbReference type="CDD" id="cd00067">
    <property type="entry name" value="GAL4"/>
    <property type="match status" value="1"/>
</dbReference>